<dbReference type="InterPro" id="IPR036909">
    <property type="entry name" value="Cyt_c-like_dom_sf"/>
</dbReference>
<feature type="chain" id="PRO_5021701138" description="Cytochrome c domain-containing protein" evidence="5">
    <location>
        <begin position="21"/>
        <end position="104"/>
    </location>
</feature>
<accession>A0A512DY93</accession>
<reference evidence="7 8" key="1">
    <citation type="submission" date="2019-07" db="EMBL/GenBank/DDBJ databases">
        <title>Whole genome shotgun sequence of Skermanella aerolata NBRC 106429.</title>
        <authorList>
            <person name="Hosoyama A."/>
            <person name="Uohara A."/>
            <person name="Ohji S."/>
            <person name="Ichikawa N."/>
        </authorList>
    </citation>
    <scope>NUCLEOTIDE SEQUENCE [LARGE SCALE GENOMIC DNA]</scope>
    <source>
        <strain evidence="7 8">NBRC 106429</strain>
    </source>
</reference>
<keyword evidence="2 4" id="KW-0479">Metal-binding</keyword>
<dbReference type="GO" id="GO:0046872">
    <property type="term" value="F:metal ion binding"/>
    <property type="evidence" value="ECO:0007669"/>
    <property type="project" value="UniProtKB-KW"/>
</dbReference>
<dbReference type="InterPro" id="IPR009056">
    <property type="entry name" value="Cyt_c-like_dom"/>
</dbReference>
<feature type="signal peptide" evidence="5">
    <location>
        <begin position="1"/>
        <end position="20"/>
    </location>
</feature>
<evidence type="ECO:0000256" key="3">
    <source>
        <dbReference type="ARBA" id="ARBA00023004"/>
    </source>
</evidence>
<dbReference type="AlphaFoldDB" id="A0A512DY93"/>
<keyword evidence="5" id="KW-0732">Signal</keyword>
<dbReference type="Proteomes" id="UP000321523">
    <property type="component" value="Unassembled WGS sequence"/>
</dbReference>
<evidence type="ECO:0000313" key="7">
    <source>
        <dbReference type="EMBL" id="GEO41434.1"/>
    </source>
</evidence>
<evidence type="ECO:0000256" key="2">
    <source>
        <dbReference type="ARBA" id="ARBA00022723"/>
    </source>
</evidence>
<dbReference type="PROSITE" id="PS51007">
    <property type="entry name" value="CYTC"/>
    <property type="match status" value="1"/>
</dbReference>
<dbReference type="GO" id="GO:0009055">
    <property type="term" value="F:electron transfer activity"/>
    <property type="evidence" value="ECO:0007669"/>
    <property type="project" value="InterPro"/>
</dbReference>
<dbReference type="RefSeq" id="WP_052831794.1">
    <property type="nucleotide sequence ID" value="NZ_BJYZ01000028.1"/>
</dbReference>
<dbReference type="SUPFAM" id="SSF46626">
    <property type="entry name" value="Cytochrome c"/>
    <property type="match status" value="1"/>
</dbReference>
<dbReference type="Gene3D" id="1.10.760.10">
    <property type="entry name" value="Cytochrome c-like domain"/>
    <property type="match status" value="1"/>
</dbReference>
<evidence type="ECO:0000313" key="8">
    <source>
        <dbReference type="Proteomes" id="UP000321523"/>
    </source>
</evidence>
<feature type="domain" description="Cytochrome c" evidence="6">
    <location>
        <begin position="11"/>
        <end position="99"/>
    </location>
</feature>
<proteinExistence type="predicted"/>
<evidence type="ECO:0000259" key="6">
    <source>
        <dbReference type="PROSITE" id="PS51007"/>
    </source>
</evidence>
<name>A0A512DY93_9PROT</name>
<gene>
    <name evidence="7" type="ORF">SAE02_55820</name>
</gene>
<evidence type="ECO:0000256" key="5">
    <source>
        <dbReference type="SAM" id="SignalP"/>
    </source>
</evidence>
<evidence type="ECO:0000256" key="4">
    <source>
        <dbReference type="PROSITE-ProRule" id="PRU00433"/>
    </source>
</evidence>
<organism evidence="7 8">
    <name type="scientific">Skermanella aerolata</name>
    <dbReference type="NCBI Taxonomy" id="393310"/>
    <lineage>
        <taxon>Bacteria</taxon>
        <taxon>Pseudomonadati</taxon>
        <taxon>Pseudomonadota</taxon>
        <taxon>Alphaproteobacteria</taxon>
        <taxon>Rhodospirillales</taxon>
        <taxon>Azospirillaceae</taxon>
        <taxon>Skermanella</taxon>
    </lineage>
</organism>
<comment type="caution">
    <text evidence="7">The sequence shown here is derived from an EMBL/GenBank/DDBJ whole genome shotgun (WGS) entry which is preliminary data.</text>
</comment>
<sequence length="104" mass="10961">MELRTVLGVMVLFLSGPAVAQQPAPLPLTKEPPGASSCSGCHGRSGGIPAIQAKSADEIAAAMLEYRAGQGSPTVMDRISRGFTEQEIRDIASWIVQPRRGEKG</sequence>
<dbReference type="GO" id="GO:0020037">
    <property type="term" value="F:heme binding"/>
    <property type="evidence" value="ECO:0007669"/>
    <property type="project" value="InterPro"/>
</dbReference>
<keyword evidence="8" id="KW-1185">Reference proteome</keyword>
<keyword evidence="1 4" id="KW-0349">Heme</keyword>
<keyword evidence="3 4" id="KW-0408">Iron</keyword>
<dbReference type="EMBL" id="BJYZ01000028">
    <property type="protein sequence ID" value="GEO41434.1"/>
    <property type="molecule type" value="Genomic_DNA"/>
</dbReference>
<protein>
    <recommendedName>
        <fullName evidence="6">Cytochrome c domain-containing protein</fullName>
    </recommendedName>
</protein>
<evidence type="ECO:0000256" key="1">
    <source>
        <dbReference type="ARBA" id="ARBA00022617"/>
    </source>
</evidence>